<dbReference type="SUPFAM" id="SSF55486">
    <property type="entry name" value="Metalloproteases ('zincins'), catalytic domain"/>
    <property type="match status" value="1"/>
</dbReference>
<dbReference type="Pfam" id="PF07998">
    <property type="entry name" value="Peptidase_M54"/>
    <property type="match status" value="1"/>
</dbReference>
<keyword evidence="3" id="KW-0479">Metal-binding</keyword>
<dbReference type="GO" id="GO:0008237">
    <property type="term" value="F:metallopeptidase activity"/>
    <property type="evidence" value="ECO:0007669"/>
    <property type="project" value="UniProtKB-KW"/>
</dbReference>
<organism evidence="7 8">
    <name type="scientific">Blepharisma stoltei</name>
    <dbReference type="NCBI Taxonomy" id="1481888"/>
    <lineage>
        <taxon>Eukaryota</taxon>
        <taxon>Sar</taxon>
        <taxon>Alveolata</taxon>
        <taxon>Ciliophora</taxon>
        <taxon>Postciliodesmatophora</taxon>
        <taxon>Heterotrichea</taxon>
        <taxon>Heterotrichida</taxon>
        <taxon>Blepharismidae</taxon>
        <taxon>Blepharisma</taxon>
    </lineage>
</organism>
<accession>A0AAU9K5T9</accession>
<evidence type="ECO:0000256" key="3">
    <source>
        <dbReference type="ARBA" id="ARBA00022723"/>
    </source>
</evidence>
<evidence type="ECO:0000313" key="8">
    <source>
        <dbReference type="Proteomes" id="UP001162131"/>
    </source>
</evidence>
<dbReference type="InterPro" id="IPR024079">
    <property type="entry name" value="MetalloPept_cat_dom_sf"/>
</dbReference>
<evidence type="ECO:0000256" key="2">
    <source>
        <dbReference type="ARBA" id="ARBA00022670"/>
    </source>
</evidence>
<keyword evidence="6" id="KW-0482">Metalloprotease</keyword>
<evidence type="ECO:0000256" key="4">
    <source>
        <dbReference type="ARBA" id="ARBA00022801"/>
    </source>
</evidence>
<dbReference type="CDD" id="cd11375">
    <property type="entry name" value="Peptidase_M54"/>
    <property type="match status" value="1"/>
</dbReference>
<evidence type="ECO:0000313" key="7">
    <source>
        <dbReference type="EMBL" id="CAG9333377.1"/>
    </source>
</evidence>
<dbReference type="PANTHER" id="PTHR15910">
    <property type="entry name" value="ARCHAEMETZINCIN"/>
    <property type="match status" value="1"/>
</dbReference>
<keyword evidence="5" id="KW-0862">Zinc</keyword>
<keyword evidence="8" id="KW-1185">Reference proteome</keyword>
<comment type="caution">
    <text evidence="7">The sequence shown here is derived from an EMBL/GenBank/DDBJ whole genome shotgun (WGS) entry which is preliminary data.</text>
</comment>
<dbReference type="Gene3D" id="3.40.390.10">
    <property type="entry name" value="Collagenase (Catalytic Domain)"/>
    <property type="match status" value="1"/>
</dbReference>
<name>A0AAU9K5T9_9CILI</name>
<evidence type="ECO:0000256" key="5">
    <source>
        <dbReference type="ARBA" id="ARBA00022833"/>
    </source>
</evidence>
<dbReference type="InterPro" id="IPR012962">
    <property type="entry name" value="Pept_M54_archaemetzincn"/>
</dbReference>
<dbReference type="PANTHER" id="PTHR15910:SF1">
    <property type="entry name" value="ARCHAEMETZINCIN-2"/>
    <property type="match status" value="1"/>
</dbReference>
<protein>
    <recommendedName>
        <fullName evidence="9">Archaemetzincin-2</fullName>
    </recommendedName>
</protein>
<evidence type="ECO:0008006" key="9">
    <source>
        <dbReference type="Google" id="ProtNLM"/>
    </source>
</evidence>
<keyword evidence="4" id="KW-0378">Hydrolase</keyword>
<dbReference type="Proteomes" id="UP001162131">
    <property type="component" value="Unassembled WGS sequence"/>
</dbReference>
<proteinExistence type="predicted"/>
<comment type="cofactor">
    <cofactor evidence="1">
        <name>Zn(2+)</name>
        <dbReference type="ChEBI" id="CHEBI:29105"/>
    </cofactor>
</comment>
<keyword evidence="2" id="KW-0645">Protease</keyword>
<dbReference type="EMBL" id="CAJZBQ010000056">
    <property type="protein sequence ID" value="CAG9333377.1"/>
    <property type="molecule type" value="Genomic_DNA"/>
</dbReference>
<sequence length="302" mass="34752">MIPNFSPPSEREKSQALGALGGSNFSIRKALSNLQNDFSPIETPSPDDWLAQNFEPGQTYEQFKPYANIPSKNSKIYIQPYDNIISLETIIVTKKYCNAFFPGVKFIIRRPINIEDLNIEHREVEWGKQFSACQILNKMYQIAPLDRFAIIGVTMADIYSGEASNFVFGLANVITKSGIFSFARYSPSFYGEESENENEIIIYRAVKVMIHEIGHMFGLLHCIYYSCIMNGSNHIEENDRKPLHLCPICLRKLHHCLNFNPIERYHNLEKFCRELGGKFLDQAEWYSSRASTIEKSLPKLRK</sequence>
<dbReference type="AlphaFoldDB" id="A0AAU9K5T9"/>
<dbReference type="GO" id="GO:0006508">
    <property type="term" value="P:proteolysis"/>
    <property type="evidence" value="ECO:0007669"/>
    <property type="project" value="UniProtKB-KW"/>
</dbReference>
<evidence type="ECO:0000256" key="6">
    <source>
        <dbReference type="ARBA" id="ARBA00023049"/>
    </source>
</evidence>
<reference evidence="7" key="1">
    <citation type="submission" date="2021-09" db="EMBL/GenBank/DDBJ databases">
        <authorList>
            <consortium name="AG Swart"/>
            <person name="Singh M."/>
            <person name="Singh A."/>
            <person name="Seah K."/>
            <person name="Emmerich C."/>
        </authorList>
    </citation>
    <scope>NUCLEOTIDE SEQUENCE</scope>
    <source>
        <strain evidence="7">ATCC30299</strain>
    </source>
</reference>
<evidence type="ECO:0000256" key="1">
    <source>
        <dbReference type="ARBA" id="ARBA00001947"/>
    </source>
</evidence>
<dbReference type="GO" id="GO:0046872">
    <property type="term" value="F:metal ion binding"/>
    <property type="evidence" value="ECO:0007669"/>
    <property type="project" value="UniProtKB-KW"/>
</dbReference>
<gene>
    <name evidence="7" type="ORF">BSTOLATCC_MIC58190</name>
</gene>